<protein>
    <recommendedName>
        <fullName evidence="9">DNA 3'-5' helicase</fullName>
        <ecNumber evidence="9">5.6.2.4</ecNumber>
    </recommendedName>
</protein>
<keyword evidence="3" id="KW-0378">Hydrolase</keyword>
<gene>
    <name evidence="12" type="ORF">CVM73_33700</name>
</gene>
<feature type="domain" description="Helicase ATP-binding" evidence="10">
    <location>
        <begin position="108"/>
        <end position="278"/>
    </location>
</feature>
<evidence type="ECO:0000256" key="7">
    <source>
        <dbReference type="ARBA" id="ARBA00023235"/>
    </source>
</evidence>
<keyword evidence="6" id="KW-0238">DNA-binding</keyword>
<evidence type="ECO:0000259" key="11">
    <source>
        <dbReference type="PROSITE" id="PS51194"/>
    </source>
</evidence>
<dbReference type="Pfam" id="PF00271">
    <property type="entry name" value="Helicase_C"/>
    <property type="match status" value="1"/>
</dbReference>
<dbReference type="GO" id="GO:0043138">
    <property type="term" value="F:3'-5' DNA helicase activity"/>
    <property type="evidence" value="ECO:0007669"/>
    <property type="project" value="UniProtKB-EC"/>
</dbReference>
<evidence type="ECO:0000259" key="10">
    <source>
        <dbReference type="PROSITE" id="PS51192"/>
    </source>
</evidence>
<comment type="similarity">
    <text evidence="1">Belongs to the helicase family. RecQ subfamily.</text>
</comment>
<dbReference type="GO" id="GO:0009378">
    <property type="term" value="F:four-way junction helicase activity"/>
    <property type="evidence" value="ECO:0007669"/>
    <property type="project" value="TreeGrafter"/>
</dbReference>
<dbReference type="InterPro" id="IPR001650">
    <property type="entry name" value="Helicase_C-like"/>
</dbReference>
<dbReference type="InterPro" id="IPR002711">
    <property type="entry name" value="HNH"/>
</dbReference>
<dbReference type="InterPro" id="IPR027417">
    <property type="entry name" value="P-loop_NTPase"/>
</dbReference>
<dbReference type="GO" id="GO:0004519">
    <property type="term" value="F:endonuclease activity"/>
    <property type="evidence" value="ECO:0007669"/>
    <property type="project" value="InterPro"/>
</dbReference>
<dbReference type="Proteomes" id="UP000231194">
    <property type="component" value="Unassembled WGS sequence"/>
</dbReference>
<dbReference type="SUPFAM" id="SSF52540">
    <property type="entry name" value="P-loop containing nucleoside triphosphate hydrolases"/>
    <property type="match status" value="1"/>
</dbReference>
<evidence type="ECO:0000256" key="1">
    <source>
        <dbReference type="ARBA" id="ARBA00005446"/>
    </source>
</evidence>
<dbReference type="CDD" id="cd00085">
    <property type="entry name" value="HNHc"/>
    <property type="match status" value="1"/>
</dbReference>
<dbReference type="InterPro" id="IPR004589">
    <property type="entry name" value="DNA_helicase_ATP-dep_RecQ"/>
</dbReference>
<dbReference type="GO" id="GO:0005694">
    <property type="term" value="C:chromosome"/>
    <property type="evidence" value="ECO:0007669"/>
    <property type="project" value="TreeGrafter"/>
</dbReference>
<dbReference type="EC" id="5.6.2.4" evidence="9"/>
<dbReference type="CDD" id="cd17920">
    <property type="entry name" value="DEXHc_RecQ"/>
    <property type="match status" value="1"/>
</dbReference>
<evidence type="ECO:0000256" key="6">
    <source>
        <dbReference type="ARBA" id="ARBA00023125"/>
    </source>
</evidence>
<reference evidence="12 13" key="1">
    <citation type="submission" date="2017-11" db="EMBL/GenBank/DDBJ databases">
        <title>Bradyrhizobium forestalis sp. nov., an efficient nitrogen-fixing bacterium isolated from nodules of forest legume species in the Amazon.</title>
        <authorList>
            <person name="Costa E.M."/>
            <person name="Guimaraes A."/>
            <person name="Carvalho T.S."/>
            <person name="Rodrigues T.L."/>
            <person name="Ribeiro P.R.A."/>
            <person name="Lebbe L."/>
            <person name="Willems A."/>
            <person name="Moreira F.M.S."/>
        </authorList>
    </citation>
    <scope>NUCLEOTIDE SEQUENCE [LARGE SCALE GENOMIC DNA]</scope>
    <source>
        <strain evidence="12 13">INPA54B</strain>
    </source>
</reference>
<dbReference type="Pfam" id="PF00270">
    <property type="entry name" value="DEAD"/>
    <property type="match status" value="1"/>
</dbReference>
<evidence type="ECO:0000256" key="2">
    <source>
        <dbReference type="ARBA" id="ARBA00022741"/>
    </source>
</evidence>
<keyword evidence="7" id="KW-0413">Isomerase</keyword>
<dbReference type="NCBIfam" id="TIGR00614">
    <property type="entry name" value="recQ_fam"/>
    <property type="match status" value="1"/>
</dbReference>
<evidence type="ECO:0000256" key="9">
    <source>
        <dbReference type="ARBA" id="ARBA00034808"/>
    </source>
</evidence>
<dbReference type="OrthoDB" id="9763310at2"/>
<evidence type="ECO:0000313" key="13">
    <source>
        <dbReference type="Proteomes" id="UP000231194"/>
    </source>
</evidence>
<comment type="caution">
    <text evidence="12">The sequence shown here is derived from an EMBL/GenBank/DDBJ whole genome shotgun (WGS) entry which is preliminary data.</text>
</comment>
<dbReference type="PROSITE" id="PS00690">
    <property type="entry name" value="DEAH_ATP_HELICASE"/>
    <property type="match status" value="1"/>
</dbReference>
<dbReference type="GO" id="GO:0006281">
    <property type="term" value="P:DNA repair"/>
    <property type="evidence" value="ECO:0007669"/>
    <property type="project" value="TreeGrafter"/>
</dbReference>
<dbReference type="SMART" id="SM00490">
    <property type="entry name" value="HELICc"/>
    <property type="match status" value="1"/>
</dbReference>
<dbReference type="InterPro" id="IPR003615">
    <property type="entry name" value="HNH_nuc"/>
</dbReference>
<feature type="domain" description="Helicase C-terminal" evidence="11">
    <location>
        <begin position="290"/>
        <end position="455"/>
    </location>
</feature>
<dbReference type="GO" id="GO:0005524">
    <property type="term" value="F:ATP binding"/>
    <property type="evidence" value="ECO:0007669"/>
    <property type="project" value="UniProtKB-KW"/>
</dbReference>
<evidence type="ECO:0000256" key="8">
    <source>
        <dbReference type="ARBA" id="ARBA00034617"/>
    </source>
</evidence>
<accession>A0A2M8QZE0</accession>
<dbReference type="SMART" id="SM00507">
    <property type="entry name" value="HNHc"/>
    <property type="match status" value="1"/>
</dbReference>
<dbReference type="PANTHER" id="PTHR13710">
    <property type="entry name" value="DNA HELICASE RECQ FAMILY MEMBER"/>
    <property type="match status" value="1"/>
</dbReference>
<dbReference type="Gene3D" id="1.10.30.50">
    <property type="match status" value="1"/>
</dbReference>
<keyword evidence="4 12" id="KW-0347">Helicase</keyword>
<evidence type="ECO:0000256" key="3">
    <source>
        <dbReference type="ARBA" id="ARBA00022801"/>
    </source>
</evidence>
<sequence length="542" mass="60930">MLRRDKFKCVECETPCSRGDADIHHLLPRSAGGTDEPSNLVTLCDGCHAAHHPKLAAGLGRRAIERWAVRLARWLDRRGEVPEEGQNFGPALRLFGLDRFRDGQLAVVQAALAGRSILVVSPTGFGKTLCFQLPAVLRRQVSVVVSPLKALMGEQVSALLRRKIPSSFINSDIDVDEKRLRYRLLASNHIKLLYAAPERFFVRNLNEQQLLRSLRPAFLVIDEAHCVDQWGVDFRPEYGRLKEVREALGSPPVLAFTATAGQDMQERILKSLGIPDAQVFVRGVDRPNIALCRWSVAVDERPGVIAQLCRVRMPSRGKVMIFVPTRKIGEALQKHLSEQGLRTPFYHSQLGDAWKREQLLKRFSGESRPEVDRIICTSAFGMGLDIKNVRLVIHWQHPSSIEDYLQEFGRAGRDGKASVAVLLHDRSNTRRDIGLLQFMADRAVGNAQLSPAEALAASNHKATQIDRMARLTTCQGCFREALVGYFMGPRRAERRSFSTWLLELVFADRGVQQQRADCCDSCQQRFISRQGPLAFVRKVLCD</sequence>
<dbReference type="SMART" id="SM00487">
    <property type="entry name" value="DEXDc"/>
    <property type="match status" value="1"/>
</dbReference>
<dbReference type="Gene3D" id="3.40.50.300">
    <property type="entry name" value="P-loop containing nucleotide triphosphate hydrolases"/>
    <property type="match status" value="2"/>
</dbReference>
<keyword evidence="2" id="KW-0547">Nucleotide-binding</keyword>
<dbReference type="Pfam" id="PF01844">
    <property type="entry name" value="HNH"/>
    <property type="match status" value="1"/>
</dbReference>
<dbReference type="InterPro" id="IPR014001">
    <property type="entry name" value="Helicase_ATP-bd"/>
</dbReference>
<name>A0A2M8QZE0_9BRAD</name>
<keyword evidence="13" id="KW-1185">Reference proteome</keyword>
<dbReference type="InterPro" id="IPR011545">
    <property type="entry name" value="DEAD/DEAH_box_helicase_dom"/>
</dbReference>
<dbReference type="GO" id="GO:0008270">
    <property type="term" value="F:zinc ion binding"/>
    <property type="evidence" value="ECO:0007669"/>
    <property type="project" value="InterPro"/>
</dbReference>
<dbReference type="GO" id="GO:0016787">
    <property type="term" value="F:hydrolase activity"/>
    <property type="evidence" value="ECO:0007669"/>
    <property type="project" value="UniProtKB-KW"/>
</dbReference>
<comment type="catalytic activity">
    <reaction evidence="8">
        <text>Couples ATP hydrolysis with the unwinding of duplex DNA by translocating in the 3'-5' direction.</text>
        <dbReference type="EC" id="5.6.2.4"/>
    </reaction>
</comment>
<dbReference type="AlphaFoldDB" id="A0A2M8QZE0"/>
<keyword evidence="5" id="KW-0067">ATP-binding</keyword>
<proteinExistence type="inferred from homology"/>
<dbReference type="GO" id="GO:0005737">
    <property type="term" value="C:cytoplasm"/>
    <property type="evidence" value="ECO:0007669"/>
    <property type="project" value="TreeGrafter"/>
</dbReference>
<dbReference type="EMBL" id="PGVG01000046">
    <property type="protein sequence ID" value="PJG50945.1"/>
    <property type="molecule type" value="Genomic_DNA"/>
</dbReference>
<dbReference type="InterPro" id="IPR002464">
    <property type="entry name" value="DNA/RNA_helicase_DEAH_CS"/>
</dbReference>
<evidence type="ECO:0000256" key="5">
    <source>
        <dbReference type="ARBA" id="ARBA00022840"/>
    </source>
</evidence>
<dbReference type="PROSITE" id="PS51192">
    <property type="entry name" value="HELICASE_ATP_BIND_1"/>
    <property type="match status" value="1"/>
</dbReference>
<organism evidence="12 13">
    <name type="scientific">Bradyrhizobium forestalis</name>
    <dbReference type="NCBI Taxonomy" id="1419263"/>
    <lineage>
        <taxon>Bacteria</taxon>
        <taxon>Pseudomonadati</taxon>
        <taxon>Pseudomonadota</taxon>
        <taxon>Alphaproteobacteria</taxon>
        <taxon>Hyphomicrobiales</taxon>
        <taxon>Nitrobacteraceae</taxon>
        <taxon>Bradyrhizobium</taxon>
    </lineage>
</organism>
<evidence type="ECO:0000313" key="12">
    <source>
        <dbReference type="EMBL" id="PJG50945.1"/>
    </source>
</evidence>
<dbReference type="PANTHER" id="PTHR13710:SF105">
    <property type="entry name" value="ATP-DEPENDENT DNA HELICASE Q1"/>
    <property type="match status" value="1"/>
</dbReference>
<dbReference type="GO" id="GO:0003677">
    <property type="term" value="F:DNA binding"/>
    <property type="evidence" value="ECO:0007669"/>
    <property type="project" value="UniProtKB-KW"/>
</dbReference>
<evidence type="ECO:0000256" key="4">
    <source>
        <dbReference type="ARBA" id="ARBA00022806"/>
    </source>
</evidence>
<dbReference type="GO" id="GO:0006310">
    <property type="term" value="P:DNA recombination"/>
    <property type="evidence" value="ECO:0007669"/>
    <property type="project" value="InterPro"/>
</dbReference>
<dbReference type="PROSITE" id="PS51194">
    <property type="entry name" value="HELICASE_CTER"/>
    <property type="match status" value="1"/>
</dbReference>